<keyword evidence="3" id="KW-1185">Reference proteome</keyword>
<evidence type="ECO:0000313" key="3">
    <source>
        <dbReference type="Proteomes" id="UP001218218"/>
    </source>
</evidence>
<dbReference type="AlphaFoldDB" id="A0AAD6YZ21"/>
<gene>
    <name evidence="2" type="ORF">DFH08DRAFT_992025</name>
</gene>
<comment type="caution">
    <text evidence="2">The sequence shown here is derived from an EMBL/GenBank/DDBJ whole genome shotgun (WGS) entry which is preliminary data.</text>
</comment>
<sequence>MTPNGNRCPLCGNQLAVKVAAQGEVPGSKFSSLQQSPPSRSTLFLSVPHSGGTPVASVASSTLRPHTNHPAPFRNAAPDLHCAEAGPCALGPHQRHRNNMLLGNPVAKRGRKLKQPTTAALPSLHLPFPEFTDHDEWAAKTRPPPPHLYQPCIDPDRAERLCYLDTLPGLKSPTLASDDEVDAAQLVLGIHLSSMSNQSRSQPQSSEGAGPSRQPTLSYGPLRLPTSTQQAGHSHEFDMTPSPSPSANNFLCTLSSSPNFPATLPLPDIPTIAPQPTRSVAKKAVTPKPLRITTRLKKDWMGSDNDLPSPSTFHIKKGITRRFVVVYWHEEDKGHTTFIVDATPSWPQWRITEAVGSFAVLLGENPELDLLMPKYKHWAAIDTAYVHQLTPDCVVTLRRRNIDCKNFEDTISTFYPKNNVMHIRKNLPGERATVRDMYKDTDSDVEVVEPKKRMTEHDDDELSQPRCQRPRLYIKQEETEDLPLPRRQLPPLRIDVEGCILIDDDDEETPPLTAASSTPSSAVPSPTLSSSSLPASSPAPSSSSHRQICWPATIHVVDMVRGFQLMDSPLLAHLDRQERFKKAFNIPYSASMVSEQRAIYQAAKAAEIKRGVDARWSAAGLWTVWRKQVEAVKQGTRGVTKCGGRTV</sequence>
<feature type="compositionally biased region" description="Low complexity" evidence="1">
    <location>
        <begin position="510"/>
        <end position="544"/>
    </location>
</feature>
<dbReference type="Proteomes" id="UP001218218">
    <property type="component" value="Unassembled WGS sequence"/>
</dbReference>
<organism evidence="2 3">
    <name type="scientific">Mycena albidolilacea</name>
    <dbReference type="NCBI Taxonomy" id="1033008"/>
    <lineage>
        <taxon>Eukaryota</taxon>
        <taxon>Fungi</taxon>
        <taxon>Dikarya</taxon>
        <taxon>Basidiomycota</taxon>
        <taxon>Agaricomycotina</taxon>
        <taxon>Agaricomycetes</taxon>
        <taxon>Agaricomycetidae</taxon>
        <taxon>Agaricales</taxon>
        <taxon>Marasmiineae</taxon>
        <taxon>Mycenaceae</taxon>
        <taxon>Mycena</taxon>
    </lineage>
</organism>
<reference evidence="2" key="1">
    <citation type="submission" date="2023-03" db="EMBL/GenBank/DDBJ databases">
        <title>Massive genome expansion in bonnet fungi (Mycena s.s.) driven by repeated elements and novel gene families across ecological guilds.</title>
        <authorList>
            <consortium name="Lawrence Berkeley National Laboratory"/>
            <person name="Harder C.B."/>
            <person name="Miyauchi S."/>
            <person name="Viragh M."/>
            <person name="Kuo A."/>
            <person name="Thoen E."/>
            <person name="Andreopoulos B."/>
            <person name="Lu D."/>
            <person name="Skrede I."/>
            <person name="Drula E."/>
            <person name="Henrissat B."/>
            <person name="Morin E."/>
            <person name="Kohler A."/>
            <person name="Barry K."/>
            <person name="LaButti K."/>
            <person name="Morin E."/>
            <person name="Salamov A."/>
            <person name="Lipzen A."/>
            <person name="Mereny Z."/>
            <person name="Hegedus B."/>
            <person name="Baldrian P."/>
            <person name="Stursova M."/>
            <person name="Weitz H."/>
            <person name="Taylor A."/>
            <person name="Grigoriev I.V."/>
            <person name="Nagy L.G."/>
            <person name="Martin F."/>
            <person name="Kauserud H."/>
        </authorList>
    </citation>
    <scope>NUCLEOTIDE SEQUENCE</scope>
    <source>
        <strain evidence="2">CBHHK002</strain>
    </source>
</reference>
<evidence type="ECO:0000256" key="1">
    <source>
        <dbReference type="SAM" id="MobiDB-lite"/>
    </source>
</evidence>
<feature type="region of interest" description="Disordered" evidence="1">
    <location>
        <begin position="195"/>
        <end position="244"/>
    </location>
</feature>
<name>A0AAD6YZ21_9AGAR</name>
<feature type="compositionally biased region" description="Polar residues" evidence="1">
    <location>
        <begin position="195"/>
        <end position="217"/>
    </location>
</feature>
<evidence type="ECO:0000313" key="2">
    <source>
        <dbReference type="EMBL" id="KAJ7301941.1"/>
    </source>
</evidence>
<protein>
    <submittedName>
        <fullName evidence="2">Uncharacterized protein</fullName>
    </submittedName>
</protein>
<feature type="compositionally biased region" description="Basic and acidic residues" evidence="1">
    <location>
        <begin position="441"/>
        <end position="456"/>
    </location>
</feature>
<feature type="region of interest" description="Disordered" evidence="1">
    <location>
        <begin position="504"/>
        <end position="545"/>
    </location>
</feature>
<accession>A0AAD6YZ21</accession>
<feature type="region of interest" description="Disordered" evidence="1">
    <location>
        <begin position="441"/>
        <end position="488"/>
    </location>
</feature>
<proteinExistence type="predicted"/>
<dbReference type="EMBL" id="JARIHO010000123">
    <property type="protein sequence ID" value="KAJ7301941.1"/>
    <property type="molecule type" value="Genomic_DNA"/>
</dbReference>